<evidence type="ECO:0000313" key="3">
    <source>
        <dbReference type="Proteomes" id="UP000008281"/>
    </source>
</evidence>
<name>E3MER0_CAERE</name>
<sequence length="344" mass="40806">MGANQSHRDAEEHEDSEDSEDSEDYQRSYLEDYPNPLGRFKSSFIINGIREKIENRHKDPTILVTRCRRGKIGLSYSISMPTNDTRLKFHVYCKAYNVSQDWTVKGEVLCIFYNWYNEEEDSVVLTDAVFEKKSKRLPHRVTSEMTYDELLNEDNGFVKNDSIWVEVDFEVEEVIGFYQPIVFNWRQEPETEKKGLELELRHFNESFYCSKETESMTFPSKYLKIGMGIRDDYCFPLDTFLDVVHGFPVYGNGRRFTQISYMAHTYRAPNVLKRMETQAMRRPKHHMRTNDAIKYNWRRVVHTWLASLEKIEKADFEKLDIEMMSGEIMKAIVKRIVYLSDHSH</sequence>
<feature type="region of interest" description="Disordered" evidence="1">
    <location>
        <begin position="1"/>
        <end position="26"/>
    </location>
</feature>
<reference evidence="2" key="1">
    <citation type="submission" date="2007-07" db="EMBL/GenBank/DDBJ databases">
        <title>PCAP assembly of the Caenorhabditis remanei genome.</title>
        <authorList>
            <consortium name="The Caenorhabditis remanei Sequencing Consortium"/>
            <person name="Wilson R.K."/>
        </authorList>
    </citation>
    <scope>NUCLEOTIDE SEQUENCE [LARGE SCALE GENOMIC DNA]</scope>
    <source>
        <strain evidence="2">PB4641</strain>
    </source>
</reference>
<keyword evidence="3" id="KW-1185">Reference proteome</keyword>
<accession>E3MER0</accession>
<evidence type="ECO:0000313" key="2">
    <source>
        <dbReference type="EMBL" id="EFP00454.1"/>
    </source>
</evidence>
<dbReference type="Gene3D" id="2.60.210.10">
    <property type="entry name" value="Apoptosis, Tumor Necrosis Factor Receptor Associated Protein 2, Chain A"/>
    <property type="match status" value="1"/>
</dbReference>
<dbReference type="SUPFAM" id="SSF49599">
    <property type="entry name" value="TRAF domain-like"/>
    <property type="match status" value="1"/>
</dbReference>
<feature type="compositionally biased region" description="Basic and acidic residues" evidence="1">
    <location>
        <begin position="1"/>
        <end position="11"/>
    </location>
</feature>
<evidence type="ECO:0000256" key="1">
    <source>
        <dbReference type="SAM" id="MobiDB-lite"/>
    </source>
</evidence>
<dbReference type="InParanoid" id="E3MER0"/>
<dbReference type="eggNOG" id="ENOG502TJZA">
    <property type="taxonomic scope" value="Eukaryota"/>
</dbReference>
<feature type="compositionally biased region" description="Acidic residues" evidence="1">
    <location>
        <begin position="12"/>
        <end position="23"/>
    </location>
</feature>
<organism evidence="3">
    <name type="scientific">Caenorhabditis remanei</name>
    <name type="common">Caenorhabditis vulgaris</name>
    <dbReference type="NCBI Taxonomy" id="31234"/>
    <lineage>
        <taxon>Eukaryota</taxon>
        <taxon>Metazoa</taxon>
        <taxon>Ecdysozoa</taxon>
        <taxon>Nematoda</taxon>
        <taxon>Chromadorea</taxon>
        <taxon>Rhabditida</taxon>
        <taxon>Rhabditina</taxon>
        <taxon>Rhabditomorpha</taxon>
        <taxon>Rhabditoidea</taxon>
        <taxon>Rhabditidae</taxon>
        <taxon>Peloderinae</taxon>
        <taxon>Caenorhabditis</taxon>
    </lineage>
</organism>
<proteinExistence type="predicted"/>
<dbReference type="AlphaFoldDB" id="E3MER0"/>
<dbReference type="InterPro" id="IPR008974">
    <property type="entry name" value="TRAF-like"/>
</dbReference>
<dbReference type="Proteomes" id="UP000008281">
    <property type="component" value="Unassembled WGS sequence"/>
</dbReference>
<dbReference type="HOGENOM" id="CLU_071395_0_0_1"/>
<protein>
    <submittedName>
        <fullName evidence="2">Uncharacterized protein</fullName>
    </submittedName>
</protein>
<dbReference type="EMBL" id="DS268439">
    <property type="protein sequence ID" value="EFP00454.1"/>
    <property type="molecule type" value="Genomic_DNA"/>
</dbReference>
<gene>
    <name evidence="2" type="ORF">CRE_21832</name>
</gene>